<reference evidence="2 3" key="1">
    <citation type="submission" date="2014-04" db="EMBL/GenBank/DDBJ databases">
        <title>Aquimarina sp. 22II-S11-z7 Genome Sequencing.</title>
        <authorList>
            <person name="Lai Q."/>
        </authorList>
    </citation>
    <scope>NUCLEOTIDE SEQUENCE [LARGE SCALE GENOMIC DNA]</scope>
    <source>
        <strain evidence="2 3">22II-S11-z7</strain>
    </source>
</reference>
<gene>
    <name evidence="2" type="ORF">ATO12_03485</name>
</gene>
<evidence type="ECO:0000313" key="3">
    <source>
        <dbReference type="Proteomes" id="UP000023541"/>
    </source>
</evidence>
<name>A0A023C0R6_9FLAO</name>
<keyword evidence="3" id="KW-1185">Reference proteome</keyword>
<dbReference type="RefSeq" id="WP_034239294.1">
    <property type="nucleotide sequence ID" value="NZ_AQRA01000001.1"/>
</dbReference>
<dbReference type="EMBL" id="AQRA01000001">
    <property type="protein sequence ID" value="EZH75865.1"/>
    <property type="molecule type" value="Genomic_DNA"/>
</dbReference>
<dbReference type="STRING" id="1317122.ATO12_03485"/>
<protein>
    <recommendedName>
        <fullName evidence="1">SnoaL-like domain-containing protein</fullName>
    </recommendedName>
</protein>
<organism evidence="2 3">
    <name type="scientific">Aquimarina atlantica</name>
    <dbReference type="NCBI Taxonomy" id="1317122"/>
    <lineage>
        <taxon>Bacteria</taxon>
        <taxon>Pseudomonadati</taxon>
        <taxon>Bacteroidota</taxon>
        <taxon>Flavobacteriia</taxon>
        <taxon>Flavobacteriales</taxon>
        <taxon>Flavobacteriaceae</taxon>
        <taxon>Aquimarina</taxon>
    </lineage>
</organism>
<accession>A0A023C0R6</accession>
<dbReference type="InterPro" id="IPR037401">
    <property type="entry name" value="SnoaL-like"/>
</dbReference>
<dbReference type="Gene3D" id="3.10.450.50">
    <property type="match status" value="1"/>
</dbReference>
<proteinExistence type="predicted"/>
<dbReference type="OrthoDB" id="582835at2"/>
<dbReference type="Pfam" id="PF12680">
    <property type="entry name" value="SnoaL_2"/>
    <property type="match status" value="1"/>
</dbReference>
<dbReference type="InterPro" id="IPR032710">
    <property type="entry name" value="NTF2-like_dom_sf"/>
</dbReference>
<evidence type="ECO:0000313" key="2">
    <source>
        <dbReference type="EMBL" id="EZH75865.1"/>
    </source>
</evidence>
<comment type="caution">
    <text evidence="2">The sequence shown here is derived from an EMBL/GenBank/DDBJ whole genome shotgun (WGS) entry which is preliminary data.</text>
</comment>
<dbReference type="AlphaFoldDB" id="A0A023C0R6"/>
<dbReference type="eggNOG" id="COG3631">
    <property type="taxonomic scope" value="Bacteria"/>
</dbReference>
<sequence>MNKQQKKVIENYIKAYNDFDINGMTKDLTENVVFENVSNGNVELRTEGIEEFTKQAELAKQYFTERKQTVEFWEFNNSKVTVGIDYKAVLAVDLPNGMKTGDILQLMGKSEFEFENGKIKSITDKS</sequence>
<evidence type="ECO:0000259" key="1">
    <source>
        <dbReference type="Pfam" id="PF12680"/>
    </source>
</evidence>
<feature type="domain" description="SnoaL-like" evidence="1">
    <location>
        <begin position="9"/>
        <end position="121"/>
    </location>
</feature>
<dbReference type="SUPFAM" id="SSF54427">
    <property type="entry name" value="NTF2-like"/>
    <property type="match status" value="1"/>
</dbReference>
<dbReference type="Proteomes" id="UP000023541">
    <property type="component" value="Unassembled WGS sequence"/>
</dbReference>